<evidence type="ECO:0000256" key="1">
    <source>
        <dbReference type="SAM" id="Phobius"/>
    </source>
</evidence>
<dbReference type="OrthoDB" id="5352400at2759"/>
<accession>A0A0P7B2R0</accession>
<protein>
    <submittedName>
        <fullName evidence="2">Uncharacterized protein</fullName>
    </submittedName>
</protein>
<evidence type="ECO:0000313" key="3">
    <source>
        <dbReference type="Proteomes" id="UP000050424"/>
    </source>
</evidence>
<comment type="caution">
    <text evidence="2">The sequence shown here is derived from an EMBL/GenBank/DDBJ whole genome shotgun (WGS) entry which is preliminary data.</text>
</comment>
<name>A0A0P7B2R0_9HYPO</name>
<dbReference type="EMBL" id="LKCW01000078">
    <property type="protein sequence ID" value="KPM40681.1"/>
    <property type="molecule type" value="Genomic_DNA"/>
</dbReference>
<keyword evidence="3" id="KW-1185">Reference proteome</keyword>
<dbReference type="Proteomes" id="UP000050424">
    <property type="component" value="Unassembled WGS sequence"/>
</dbReference>
<reference evidence="2 3" key="1">
    <citation type="submission" date="2015-09" db="EMBL/GenBank/DDBJ databases">
        <title>Draft genome of a European isolate of the apple canker pathogen Neonectria ditissima.</title>
        <authorList>
            <person name="Gomez-Cortecero A."/>
            <person name="Harrison R.J."/>
            <person name="Armitage A.D."/>
        </authorList>
    </citation>
    <scope>NUCLEOTIDE SEQUENCE [LARGE SCALE GENOMIC DNA]</scope>
    <source>
        <strain evidence="2 3">R09/05</strain>
    </source>
</reference>
<gene>
    <name evidence="2" type="ORF">AK830_g5838</name>
</gene>
<proteinExistence type="predicted"/>
<feature type="transmembrane region" description="Helical" evidence="1">
    <location>
        <begin position="93"/>
        <end position="114"/>
    </location>
</feature>
<keyword evidence="1" id="KW-0812">Transmembrane</keyword>
<feature type="transmembrane region" description="Helical" evidence="1">
    <location>
        <begin position="32"/>
        <end position="54"/>
    </location>
</feature>
<dbReference type="AlphaFoldDB" id="A0A0P7B2R0"/>
<keyword evidence="1" id="KW-1133">Transmembrane helix</keyword>
<sequence length="280" mass="32609">MPVTFFTRRPKQSDTTSYRLIWRKWPRISRRATWWLMPLELAGIVPALVMYGLAQPNLYRTDMWRIGWEHHLNSNPAIILYAYANHRPLPHVAFIWTRTLTDFNVAISVLSLFMLLSKLTAFIMKVWFPILATFINLSMVVLYAVSSYGQIGPDYVDERYPAPAAWYFRQGCDLAKPYGMYKSCRMAQGALVPALYLLVIYALNLGFAIYAMMPNKANDVVEEDEDEYNTTSEPKESRNWEMQSMKSPMSFHHPPYTPRTQAFNTLDRQLPLRNQQARFG</sequence>
<feature type="transmembrane region" description="Helical" evidence="1">
    <location>
        <begin position="126"/>
        <end position="145"/>
    </location>
</feature>
<dbReference type="STRING" id="78410.A0A0P7B2R0"/>
<organism evidence="2 3">
    <name type="scientific">Neonectria ditissima</name>
    <dbReference type="NCBI Taxonomy" id="78410"/>
    <lineage>
        <taxon>Eukaryota</taxon>
        <taxon>Fungi</taxon>
        <taxon>Dikarya</taxon>
        <taxon>Ascomycota</taxon>
        <taxon>Pezizomycotina</taxon>
        <taxon>Sordariomycetes</taxon>
        <taxon>Hypocreomycetidae</taxon>
        <taxon>Hypocreales</taxon>
        <taxon>Nectriaceae</taxon>
        <taxon>Neonectria</taxon>
    </lineage>
</organism>
<evidence type="ECO:0000313" key="2">
    <source>
        <dbReference type="EMBL" id="KPM40681.1"/>
    </source>
</evidence>
<feature type="transmembrane region" description="Helical" evidence="1">
    <location>
        <begin position="190"/>
        <end position="210"/>
    </location>
</feature>
<keyword evidence="1" id="KW-0472">Membrane</keyword>